<protein>
    <recommendedName>
        <fullName evidence="4">F-box domain-containing protein</fullName>
    </recommendedName>
</protein>
<organism evidence="2 3">
    <name type="scientific">Paramarasmius palmivorus</name>
    <dbReference type="NCBI Taxonomy" id="297713"/>
    <lineage>
        <taxon>Eukaryota</taxon>
        <taxon>Fungi</taxon>
        <taxon>Dikarya</taxon>
        <taxon>Basidiomycota</taxon>
        <taxon>Agaricomycotina</taxon>
        <taxon>Agaricomycetes</taxon>
        <taxon>Agaricomycetidae</taxon>
        <taxon>Agaricales</taxon>
        <taxon>Marasmiineae</taxon>
        <taxon>Marasmiaceae</taxon>
        <taxon>Paramarasmius</taxon>
    </lineage>
</organism>
<dbReference type="Gene3D" id="3.80.10.10">
    <property type="entry name" value="Ribonuclease Inhibitor"/>
    <property type="match status" value="1"/>
</dbReference>
<name>A0AAW0C4M0_9AGAR</name>
<dbReference type="InterPro" id="IPR032675">
    <property type="entry name" value="LRR_dom_sf"/>
</dbReference>
<gene>
    <name evidence="2" type="ORF">VNI00_012580</name>
</gene>
<accession>A0AAW0C4M0</accession>
<comment type="caution">
    <text evidence="2">The sequence shown here is derived from an EMBL/GenBank/DDBJ whole genome shotgun (WGS) entry which is preliminary data.</text>
</comment>
<evidence type="ECO:0008006" key="4">
    <source>
        <dbReference type="Google" id="ProtNLM"/>
    </source>
</evidence>
<reference evidence="2 3" key="1">
    <citation type="submission" date="2024-01" db="EMBL/GenBank/DDBJ databases">
        <title>A draft genome for a cacao thread blight-causing isolate of Paramarasmius palmivorus.</title>
        <authorList>
            <person name="Baruah I.K."/>
            <person name="Bukari Y."/>
            <person name="Amoako-Attah I."/>
            <person name="Meinhardt L.W."/>
            <person name="Bailey B.A."/>
            <person name="Cohen S.P."/>
        </authorList>
    </citation>
    <scope>NUCLEOTIDE SEQUENCE [LARGE SCALE GENOMIC DNA]</scope>
    <source>
        <strain evidence="2 3">GH-12</strain>
    </source>
</reference>
<dbReference type="SUPFAM" id="SSF52047">
    <property type="entry name" value="RNI-like"/>
    <property type="match status" value="1"/>
</dbReference>
<dbReference type="Proteomes" id="UP001383192">
    <property type="component" value="Unassembled WGS sequence"/>
</dbReference>
<evidence type="ECO:0000256" key="1">
    <source>
        <dbReference type="SAM" id="MobiDB-lite"/>
    </source>
</evidence>
<feature type="compositionally biased region" description="Basic and acidic residues" evidence="1">
    <location>
        <begin position="1"/>
        <end position="11"/>
    </location>
</feature>
<keyword evidence="3" id="KW-1185">Reference proteome</keyword>
<evidence type="ECO:0000313" key="3">
    <source>
        <dbReference type="Proteomes" id="UP001383192"/>
    </source>
</evidence>
<feature type="region of interest" description="Disordered" evidence="1">
    <location>
        <begin position="1"/>
        <end position="23"/>
    </location>
</feature>
<proteinExistence type="predicted"/>
<dbReference type="EMBL" id="JAYKXP010000059">
    <property type="protein sequence ID" value="KAK7033953.1"/>
    <property type="molecule type" value="Genomic_DNA"/>
</dbReference>
<sequence>MANHDINDKTNGEYSSCGPEKQQWTKETGAEVILGTHELEARHSLRKPADFKDAEKWTVSKRKENGTPVFPLEIFFSIIDHLRNEPGCLQTLIDTSNIWRSHCEYHLYSSAIFAASDESGFDAQCPCPRLVRNLQLLAEQDPNSDWVSPIVERIGEFQNLRFLELTEFFWEDFSEPENPCNTFLSSPVMHQVKELFLGGFVAEDFRAIARIISAFSALKTLSICMDDVDPGSVVFEPHDLPPPPTGLSELNVLAGGGCNQMASFWAWLSADTERLAGLRTIDLAGMCLNDLPFFGACMAVAGHTLTHLTFEFQSVDYAVAFAQSRTLMHTKNLMHLEISQCEIRPWSIDLLEGLFGSVSLPHLKTLILPHNAILEGQDEVQARETMITKGILEERRFPMLKELTWKSVNGSS</sequence>
<dbReference type="AlphaFoldDB" id="A0AAW0C4M0"/>
<evidence type="ECO:0000313" key="2">
    <source>
        <dbReference type="EMBL" id="KAK7033953.1"/>
    </source>
</evidence>